<evidence type="ECO:0008006" key="3">
    <source>
        <dbReference type="Google" id="ProtNLM"/>
    </source>
</evidence>
<comment type="caution">
    <text evidence="1">The sequence shown here is derived from an EMBL/GenBank/DDBJ whole genome shotgun (WGS) entry which is preliminary data.</text>
</comment>
<organism evidence="1 2">
    <name type="scientific">Vibrio agarilyticus</name>
    <dbReference type="NCBI Taxonomy" id="2726741"/>
    <lineage>
        <taxon>Bacteria</taxon>
        <taxon>Pseudomonadati</taxon>
        <taxon>Pseudomonadota</taxon>
        <taxon>Gammaproteobacteria</taxon>
        <taxon>Vibrionales</taxon>
        <taxon>Vibrionaceae</taxon>
        <taxon>Vibrio</taxon>
    </lineage>
</organism>
<dbReference type="AlphaFoldDB" id="A0A7X8TTG3"/>
<proteinExistence type="predicted"/>
<dbReference type="RefSeq" id="WP_168837680.1">
    <property type="nucleotide sequence ID" value="NZ_JABAIK010000024.1"/>
</dbReference>
<sequence>MKRKTWGFVSFFTLVLLLTTGCDDPHHDITNIEIVHFDDIKDGTPNSAETAPKHRLSQYRSLAPFALTKGAQRQLALIGYDSAGNRHALVKNITWHSGFGSIINIDSQGRVTAKKAYGASAITAQWGSLYSPPLAVFAEPAKLMRLEILSDKPDIPLGGKQALKLIGYYSDNTSRIITEQARWGSTTPNMLHVSPKGVVNAKQLTSAAHVQAHYQNVKTEIRLRIVDSQLIDLIITPNQVTLPQGSNYPISVQAKYSDGTVIDVSNRVTWRNARPSRVHIDDKNQIIGLRPSNAVTIEALYQPSLGDDTSVNTEDKWGSNIPIYHAAVKVTVVPK</sequence>
<gene>
    <name evidence="1" type="ORF">HGP28_17135</name>
</gene>
<accession>A0A7X8TTG3</accession>
<protein>
    <recommendedName>
        <fullName evidence="3">BIG2 domain-containing protein</fullName>
    </recommendedName>
</protein>
<reference evidence="1 2" key="1">
    <citation type="submission" date="2020-04" db="EMBL/GenBank/DDBJ databases">
        <title>Vibrio sp. SM6, a novel species isolated from seawater.</title>
        <authorList>
            <person name="Wang X."/>
        </authorList>
    </citation>
    <scope>NUCLEOTIDE SEQUENCE [LARGE SCALE GENOMIC DNA]</scope>
    <source>
        <strain evidence="1 2">SM6</strain>
    </source>
</reference>
<dbReference type="Gene3D" id="2.60.40.1080">
    <property type="match status" value="3"/>
</dbReference>
<name>A0A7X8TTG3_9VIBR</name>
<evidence type="ECO:0000313" key="2">
    <source>
        <dbReference type="Proteomes" id="UP000535589"/>
    </source>
</evidence>
<dbReference type="Proteomes" id="UP000535589">
    <property type="component" value="Unassembled WGS sequence"/>
</dbReference>
<keyword evidence="2" id="KW-1185">Reference proteome</keyword>
<dbReference type="EMBL" id="JABAIK010000024">
    <property type="protein sequence ID" value="NLS14585.1"/>
    <property type="molecule type" value="Genomic_DNA"/>
</dbReference>
<evidence type="ECO:0000313" key="1">
    <source>
        <dbReference type="EMBL" id="NLS14585.1"/>
    </source>
</evidence>
<dbReference type="PROSITE" id="PS51257">
    <property type="entry name" value="PROKAR_LIPOPROTEIN"/>
    <property type="match status" value="1"/>
</dbReference>